<feature type="transmembrane region" description="Helical" evidence="2">
    <location>
        <begin position="151"/>
        <end position="176"/>
    </location>
</feature>
<keyword evidence="3" id="KW-0150">Chloroplast</keyword>
<reference evidence="3" key="1">
    <citation type="journal article" date="2017" name="J. Phycol.">
        <title>Analysis of chloroplast genomes and a supermatrix inform reclassification of the Rhodomelaceae (Rhodophyta).</title>
        <authorList>
            <person name="Diaz-Tapia P."/>
            <person name="Maggs C.A."/>
            <person name="West J.A."/>
            <person name="Verbruggen H."/>
        </authorList>
    </citation>
    <scope>NUCLEOTIDE SEQUENCE</scope>
    <source>
        <strain evidence="3">PD1230</strain>
    </source>
</reference>
<dbReference type="InterPro" id="IPR051790">
    <property type="entry name" value="Cytochrome_c-biogenesis_DsbD"/>
</dbReference>
<gene>
    <name evidence="3" type="primary">dsbD</name>
</gene>
<dbReference type="PANTHER" id="PTHR31272:SF6">
    <property type="entry name" value="CYTOCHROME C-TYPE BIOGENESIS CCDA-LIKE CHLOROPLASTIC PROTEIN"/>
    <property type="match status" value="1"/>
</dbReference>
<evidence type="ECO:0000313" key="3">
    <source>
        <dbReference type="EMBL" id="ARW67163.1"/>
    </source>
</evidence>
<keyword evidence="2" id="KW-0472">Membrane</keyword>
<evidence type="ECO:0000256" key="1">
    <source>
        <dbReference type="ARBA" id="ARBA00022748"/>
    </source>
</evidence>
<feature type="transmembrane region" description="Helical" evidence="2">
    <location>
        <begin position="102"/>
        <end position="122"/>
    </location>
</feature>
<feature type="transmembrane region" description="Helical" evidence="2">
    <location>
        <begin position="36"/>
        <end position="66"/>
    </location>
</feature>
<proteinExistence type="predicted"/>
<feature type="transmembrane region" description="Helical" evidence="2">
    <location>
        <begin position="182"/>
        <end position="206"/>
    </location>
</feature>
<protein>
    <submittedName>
        <fullName evidence="3">Thiol:disulfide interchange protein</fullName>
    </submittedName>
</protein>
<dbReference type="AlphaFoldDB" id="A0A1Z1MM55"/>
<dbReference type="GeneID" id="33360432"/>
<organism evidence="3">
    <name type="scientific">Gredgaria maugeana</name>
    <dbReference type="NCBI Taxonomy" id="2007213"/>
    <lineage>
        <taxon>Eukaryota</taxon>
        <taxon>Rhodophyta</taxon>
        <taxon>Florideophyceae</taxon>
        <taxon>Rhodymeniophycidae</taxon>
        <taxon>Ceramiales</taxon>
        <taxon>Rhodomelaceae</taxon>
        <taxon>Herposiphonieae</taxon>
        <taxon>Gredgaria</taxon>
    </lineage>
</organism>
<feature type="transmembrane region" description="Helical" evidence="2">
    <location>
        <begin position="218"/>
        <end position="240"/>
    </location>
</feature>
<evidence type="ECO:0000256" key="2">
    <source>
        <dbReference type="SAM" id="Phobius"/>
    </source>
</evidence>
<feature type="transmembrane region" description="Helical" evidence="2">
    <location>
        <begin position="78"/>
        <end position="96"/>
    </location>
</feature>
<keyword evidence="2" id="KW-0812">Transmembrane</keyword>
<sequence length="245" mass="28276">MLIFLHDFVDTYYSLLYRLQIHLSYLLFKFNDEQNIFFLILIFLLGLLTVLTPCFISILPLALSYLNSNKNYHLNMSLFITGLLMSFISLVIFSNLVGSSFFIYKLPVVSDLILVLVALDLMKILNLSKFIRSLNFNGSIDFNYHPLVQSYLTGVVIGSTALPCNTSILIILTYLLHSVHSFFLVLLYLFFYLIGCILPLLLILNVRVHYKNFSISFFIWKLIFPLSGSFLFIFSCFSLLKSIFT</sequence>
<dbReference type="PANTHER" id="PTHR31272">
    <property type="entry name" value="CYTOCHROME C-TYPE BIOGENESIS PROTEIN HI_1454-RELATED"/>
    <property type="match status" value="1"/>
</dbReference>
<keyword evidence="2" id="KW-1133">Transmembrane helix</keyword>
<keyword evidence="3" id="KW-0934">Plastid</keyword>
<dbReference type="RefSeq" id="YP_009397977.1">
    <property type="nucleotide sequence ID" value="NC_035290.1"/>
</dbReference>
<geneLocation type="chloroplast" evidence="3"/>
<accession>A0A1Z1MM55</accession>
<keyword evidence="1" id="KW-0201">Cytochrome c-type biogenesis</keyword>
<dbReference type="EMBL" id="MF101446">
    <property type="protein sequence ID" value="ARW67163.1"/>
    <property type="molecule type" value="Genomic_DNA"/>
</dbReference>
<dbReference type="GO" id="GO:0017004">
    <property type="term" value="P:cytochrome complex assembly"/>
    <property type="evidence" value="ECO:0007669"/>
    <property type="project" value="UniProtKB-KW"/>
</dbReference>
<name>A0A1Z1MM55_9FLOR</name>